<dbReference type="Pfam" id="PF01636">
    <property type="entry name" value="APH"/>
    <property type="match status" value="1"/>
</dbReference>
<dbReference type="PANTHER" id="PTHR43883:SF1">
    <property type="entry name" value="GLUCONOKINASE"/>
    <property type="match status" value="1"/>
</dbReference>
<comment type="caution">
    <text evidence="2">The sequence shown here is derived from an EMBL/GenBank/DDBJ whole genome shotgun (WGS) entry which is preliminary data.</text>
</comment>
<protein>
    <recommendedName>
        <fullName evidence="1">Aminoglycoside phosphotransferase domain-containing protein</fullName>
    </recommendedName>
</protein>
<evidence type="ECO:0000313" key="2">
    <source>
        <dbReference type="EMBL" id="TCT10143.1"/>
    </source>
</evidence>
<dbReference type="InterPro" id="IPR027417">
    <property type="entry name" value="P-loop_NTPase"/>
</dbReference>
<organism evidence="2 3">
    <name type="scientific">Paralcaligenes ureilyticus</name>
    <dbReference type="NCBI Taxonomy" id="627131"/>
    <lineage>
        <taxon>Bacteria</taxon>
        <taxon>Pseudomonadati</taxon>
        <taxon>Pseudomonadota</taxon>
        <taxon>Betaproteobacteria</taxon>
        <taxon>Burkholderiales</taxon>
        <taxon>Alcaligenaceae</taxon>
        <taxon>Paralcaligenes</taxon>
    </lineage>
</organism>
<dbReference type="SUPFAM" id="SSF52540">
    <property type="entry name" value="P-loop containing nucleoside triphosphate hydrolases"/>
    <property type="match status" value="1"/>
</dbReference>
<keyword evidence="3" id="KW-1185">Reference proteome</keyword>
<accession>A0A4R3MBL3</accession>
<dbReference type="RefSeq" id="WP_132579759.1">
    <property type="nucleotide sequence ID" value="NZ_SMAJ01000002.1"/>
</dbReference>
<dbReference type="Gene3D" id="3.90.1200.10">
    <property type="match status" value="1"/>
</dbReference>
<dbReference type="EMBL" id="SMAJ01000002">
    <property type="protein sequence ID" value="TCT10143.1"/>
    <property type="molecule type" value="Genomic_DNA"/>
</dbReference>
<evidence type="ECO:0000259" key="1">
    <source>
        <dbReference type="Pfam" id="PF01636"/>
    </source>
</evidence>
<feature type="domain" description="Aminoglycoside phosphotransferase" evidence="1">
    <location>
        <begin position="64"/>
        <end position="272"/>
    </location>
</feature>
<dbReference type="Gene3D" id="3.40.50.300">
    <property type="entry name" value="P-loop containing nucleotide triphosphate hydrolases"/>
    <property type="match status" value="1"/>
</dbReference>
<dbReference type="AlphaFoldDB" id="A0A4R3MBL3"/>
<proteinExistence type="predicted"/>
<dbReference type="SUPFAM" id="SSF56112">
    <property type="entry name" value="Protein kinase-like (PK-like)"/>
    <property type="match status" value="1"/>
</dbReference>
<dbReference type="OrthoDB" id="9810277at2"/>
<dbReference type="InterPro" id="IPR002575">
    <property type="entry name" value="Aminoglycoside_PTrfase"/>
</dbReference>
<dbReference type="InterPro" id="IPR052732">
    <property type="entry name" value="Cell-binding_unc_protein"/>
</dbReference>
<evidence type="ECO:0000313" key="3">
    <source>
        <dbReference type="Proteomes" id="UP000295525"/>
    </source>
</evidence>
<reference evidence="2 3" key="1">
    <citation type="submission" date="2019-03" db="EMBL/GenBank/DDBJ databases">
        <title>Genomic Encyclopedia of Type Strains, Phase IV (KMG-IV): sequencing the most valuable type-strain genomes for metagenomic binning, comparative biology and taxonomic classification.</title>
        <authorList>
            <person name="Goeker M."/>
        </authorList>
    </citation>
    <scope>NUCLEOTIDE SEQUENCE [LARGE SCALE GENOMIC DNA]</scope>
    <source>
        <strain evidence="2 3">DSM 24591</strain>
    </source>
</reference>
<dbReference type="InterPro" id="IPR011009">
    <property type="entry name" value="Kinase-like_dom_sf"/>
</dbReference>
<gene>
    <name evidence="2" type="ORF">EDC26_10299</name>
</gene>
<dbReference type="Proteomes" id="UP000295525">
    <property type="component" value="Unassembled WGS sequence"/>
</dbReference>
<dbReference type="PANTHER" id="PTHR43883">
    <property type="entry name" value="SLR0207 PROTEIN"/>
    <property type="match status" value="1"/>
</dbReference>
<name>A0A4R3MBL3_9BURK</name>
<dbReference type="Pfam" id="PF13671">
    <property type="entry name" value="AAA_33"/>
    <property type="match status" value="1"/>
</dbReference>
<sequence>MIVQDQTSVLAFLKDSASYGESVARVTTLDTHISVIVFVGQRVFKLKRAVHLPYVDFSTAARRLAACRQELDLNRRTAPTLYVGVRCITREADGRLLFDGHGELVDAVVEMVRFDENTLFDRMATRGQLTSALLTELSRTVARFHTNAAIDHRRTGAASIASVLDSNEQALAEANIFTSATIAALTAKLRTALGHHEALLNARERASKVRHCHGDMHLRNICLVNDVPTLFDCIEFDEAVATIDILYDLAFLIMDLWHRGLESGANLVFNRYVDERDEVDGLPLLPFFMAIRAAVRAHVIAMQAGQATGQRYEELVREARAYIALAFRFLAPAPPRLVAIGGLSGTGKSTVAAAVANQLGPAPGARILASDRIRKHLRGVPAEVRLPVAAYHPEVSEQIYAVLMQSVRATLANGHAVVADAVFAEIAYRERVEQIALDAEVPFTGLWLHAQPDTLIARVDARRGDASDATVDVVRTQLASQNSPAGWTWIEAGGTVTSTVARVVEVLACRAPQR</sequence>